<comment type="caution">
    <text evidence="1">The sequence shown here is derived from an EMBL/GenBank/DDBJ whole genome shotgun (WGS) entry which is preliminary data.</text>
</comment>
<accession>X1NN94</accession>
<evidence type="ECO:0000313" key="1">
    <source>
        <dbReference type="EMBL" id="GAI20149.1"/>
    </source>
</evidence>
<gene>
    <name evidence="1" type="ORF">S06H3_36989</name>
</gene>
<protein>
    <submittedName>
        <fullName evidence="1">Uncharacterized protein</fullName>
    </submittedName>
</protein>
<organism evidence="1">
    <name type="scientific">marine sediment metagenome</name>
    <dbReference type="NCBI Taxonomy" id="412755"/>
    <lineage>
        <taxon>unclassified sequences</taxon>
        <taxon>metagenomes</taxon>
        <taxon>ecological metagenomes</taxon>
    </lineage>
</organism>
<dbReference type="EMBL" id="BARV01022434">
    <property type="protein sequence ID" value="GAI20149.1"/>
    <property type="molecule type" value="Genomic_DNA"/>
</dbReference>
<dbReference type="AlphaFoldDB" id="X1NN94"/>
<reference evidence="1" key="1">
    <citation type="journal article" date="2014" name="Front. Microbiol.">
        <title>High frequency of phylogenetically diverse reductive dehalogenase-homologous genes in deep subseafloor sedimentary metagenomes.</title>
        <authorList>
            <person name="Kawai M."/>
            <person name="Futagami T."/>
            <person name="Toyoda A."/>
            <person name="Takaki Y."/>
            <person name="Nishi S."/>
            <person name="Hori S."/>
            <person name="Arai W."/>
            <person name="Tsubouchi T."/>
            <person name="Morono Y."/>
            <person name="Uchiyama I."/>
            <person name="Ito T."/>
            <person name="Fujiyama A."/>
            <person name="Inagaki F."/>
            <person name="Takami H."/>
        </authorList>
    </citation>
    <scope>NUCLEOTIDE SEQUENCE</scope>
    <source>
        <strain evidence="1">Expedition CK06-06</strain>
    </source>
</reference>
<name>X1NN94_9ZZZZ</name>
<feature type="non-terminal residue" evidence="1">
    <location>
        <position position="1"/>
    </location>
</feature>
<sequence length="77" mass="8127">TSAYCQTRTYVNGGAVGSEVKTQSGTYQQAPDEEMNVAVGDTVELWAYQSAAITGYIKDFKVKGVISPAAGNTTKDS</sequence>
<proteinExistence type="predicted"/>